<keyword evidence="3" id="KW-0805">Transcription regulation</keyword>
<reference evidence="7" key="1">
    <citation type="journal article" date="2023" name="G3 (Bethesda)">
        <title>Whole genome assemblies of Zophobas morio and Tenebrio molitor.</title>
        <authorList>
            <person name="Kaur S."/>
            <person name="Stinson S.A."/>
            <person name="diCenzo G.C."/>
        </authorList>
    </citation>
    <scope>NUCLEOTIDE SEQUENCE</scope>
    <source>
        <strain evidence="7">QUZm001</strain>
    </source>
</reference>
<evidence type="ECO:0000313" key="7">
    <source>
        <dbReference type="EMBL" id="KAJ3643366.1"/>
    </source>
</evidence>
<protein>
    <recommendedName>
        <fullName evidence="2">Regulatory protein zeste</fullName>
    </recommendedName>
</protein>
<evidence type="ECO:0000256" key="4">
    <source>
        <dbReference type="ARBA" id="ARBA00023163"/>
    </source>
</evidence>
<evidence type="ECO:0000313" key="8">
    <source>
        <dbReference type="Proteomes" id="UP001168821"/>
    </source>
</evidence>
<feature type="domain" description="Myb/SANT-like DNA-binding" evidence="6">
    <location>
        <begin position="13"/>
        <end position="88"/>
    </location>
</feature>
<name>A0AA38HTW8_9CUCU</name>
<evidence type="ECO:0000256" key="1">
    <source>
        <dbReference type="ARBA" id="ARBA00011764"/>
    </source>
</evidence>
<accession>A0AA38HTW8</accession>
<evidence type="ECO:0000256" key="2">
    <source>
        <dbReference type="ARBA" id="ARBA00016807"/>
    </source>
</evidence>
<sequence>MRSENKAKTTRGRAPNYTPDEKLLLLNIIKKYSHVVENKKTDSVTWEEKKQAWKAIAAKFNAASGVHRSTDSIKMFFDNHKRMLTKKAANDKFERKKTGGGRYVSTGDPFLDLTLDIVNKKTVYGHNSRFDGDAPVNEEVSIAVLSALKTS</sequence>
<gene>
    <name evidence="7" type="ORF">Zmor_026081</name>
</gene>
<dbReference type="InterPro" id="IPR028002">
    <property type="entry name" value="Myb_DNA-bind_5"/>
</dbReference>
<dbReference type="AlphaFoldDB" id="A0AA38HTW8"/>
<dbReference type="PANTHER" id="PTHR21411">
    <property type="entry name" value="APONTIC"/>
    <property type="match status" value="1"/>
</dbReference>
<comment type="function">
    <text evidence="5">Involved in transvection phenomena (= synapsis-dependent gene expression), where the synaptic pairing of chromosomes carrying genes with which zeste interacts influences the expression of these genes. Zeste binds to DNA and stimulates transcription from a nearby promoter.</text>
</comment>
<keyword evidence="4" id="KW-0804">Transcription</keyword>
<comment type="subunit">
    <text evidence="1">Self-associates forming complexes of several hundred monomers.</text>
</comment>
<proteinExistence type="predicted"/>
<dbReference type="EMBL" id="JALNTZ010000008">
    <property type="protein sequence ID" value="KAJ3643366.1"/>
    <property type="molecule type" value="Genomic_DNA"/>
</dbReference>
<keyword evidence="8" id="KW-1185">Reference proteome</keyword>
<dbReference type="PANTHER" id="PTHR21411:SF0">
    <property type="entry name" value="REGULATORY PROTEIN ZESTE"/>
    <property type="match status" value="1"/>
</dbReference>
<organism evidence="7 8">
    <name type="scientific">Zophobas morio</name>
    <dbReference type="NCBI Taxonomy" id="2755281"/>
    <lineage>
        <taxon>Eukaryota</taxon>
        <taxon>Metazoa</taxon>
        <taxon>Ecdysozoa</taxon>
        <taxon>Arthropoda</taxon>
        <taxon>Hexapoda</taxon>
        <taxon>Insecta</taxon>
        <taxon>Pterygota</taxon>
        <taxon>Neoptera</taxon>
        <taxon>Endopterygota</taxon>
        <taxon>Coleoptera</taxon>
        <taxon>Polyphaga</taxon>
        <taxon>Cucujiformia</taxon>
        <taxon>Tenebrionidae</taxon>
        <taxon>Zophobas</taxon>
    </lineage>
</organism>
<dbReference type="Proteomes" id="UP001168821">
    <property type="component" value="Unassembled WGS sequence"/>
</dbReference>
<evidence type="ECO:0000256" key="3">
    <source>
        <dbReference type="ARBA" id="ARBA00023015"/>
    </source>
</evidence>
<evidence type="ECO:0000256" key="5">
    <source>
        <dbReference type="ARBA" id="ARBA00025466"/>
    </source>
</evidence>
<evidence type="ECO:0000259" key="6">
    <source>
        <dbReference type="Pfam" id="PF13873"/>
    </source>
</evidence>
<comment type="caution">
    <text evidence="7">The sequence shown here is derived from an EMBL/GenBank/DDBJ whole genome shotgun (WGS) entry which is preliminary data.</text>
</comment>
<dbReference type="Pfam" id="PF13873">
    <property type="entry name" value="Myb_DNA-bind_5"/>
    <property type="match status" value="1"/>
</dbReference>